<dbReference type="GO" id="GO:0016787">
    <property type="term" value="F:hydrolase activity"/>
    <property type="evidence" value="ECO:0007669"/>
    <property type="project" value="UniProtKB-KW"/>
</dbReference>
<dbReference type="Pfam" id="PF00144">
    <property type="entry name" value="Beta-lactamase"/>
    <property type="match status" value="1"/>
</dbReference>
<evidence type="ECO:0000259" key="1">
    <source>
        <dbReference type="Pfam" id="PF00144"/>
    </source>
</evidence>
<dbReference type="InterPro" id="IPR012338">
    <property type="entry name" value="Beta-lactam/transpept-like"/>
</dbReference>
<dbReference type="EMBL" id="CP157199">
    <property type="protein sequence ID" value="XBG60377.1"/>
    <property type="molecule type" value="Genomic_DNA"/>
</dbReference>
<keyword evidence="2" id="KW-0378">Hydrolase</keyword>
<accession>A0AAU7BPT0</accession>
<dbReference type="InterPro" id="IPR050491">
    <property type="entry name" value="AmpC-like"/>
</dbReference>
<proteinExistence type="predicted"/>
<feature type="domain" description="Beta-lactamase-related" evidence="1">
    <location>
        <begin position="176"/>
        <end position="464"/>
    </location>
</feature>
<protein>
    <submittedName>
        <fullName evidence="2">Serine hydrolase</fullName>
    </submittedName>
</protein>
<dbReference type="RefSeq" id="WP_347922565.1">
    <property type="nucleotide sequence ID" value="NZ_CP157199.1"/>
</dbReference>
<organism evidence="2">
    <name type="scientific">Pontimicrobium sp. SW4</name>
    <dbReference type="NCBI Taxonomy" id="3153519"/>
    <lineage>
        <taxon>Bacteria</taxon>
        <taxon>Pseudomonadati</taxon>
        <taxon>Bacteroidota</taxon>
        <taxon>Flavobacteriia</taxon>
        <taxon>Flavobacteriales</taxon>
        <taxon>Flavobacteriaceae</taxon>
        <taxon>Pontimicrobium</taxon>
    </lineage>
</organism>
<dbReference type="PANTHER" id="PTHR46825:SF9">
    <property type="entry name" value="BETA-LACTAMASE-RELATED DOMAIN-CONTAINING PROTEIN"/>
    <property type="match status" value="1"/>
</dbReference>
<gene>
    <name evidence="2" type="ORF">ABGB03_10975</name>
</gene>
<reference evidence="2" key="1">
    <citation type="submission" date="2024-05" db="EMBL/GenBank/DDBJ databases">
        <title>Pontimicrobium maritimus sp. nov., isolated form sea water.</title>
        <authorList>
            <person name="Muhammad N."/>
            <person name="Vuong T.Q."/>
            <person name="Han H.L."/>
            <person name="Kim S.-G."/>
        </authorList>
    </citation>
    <scope>NUCLEOTIDE SEQUENCE</scope>
    <source>
        <strain evidence="2">SW4</strain>
    </source>
</reference>
<evidence type="ECO:0000313" key="2">
    <source>
        <dbReference type="EMBL" id="XBG60377.1"/>
    </source>
</evidence>
<dbReference type="InterPro" id="IPR001466">
    <property type="entry name" value="Beta-lactam-related"/>
</dbReference>
<dbReference type="PANTHER" id="PTHR46825">
    <property type="entry name" value="D-ALANYL-D-ALANINE-CARBOXYPEPTIDASE/ENDOPEPTIDASE AMPH"/>
    <property type="match status" value="1"/>
</dbReference>
<dbReference type="Gene3D" id="3.40.710.10">
    <property type="entry name" value="DD-peptidase/beta-lactamase superfamily"/>
    <property type="match status" value="1"/>
</dbReference>
<name>A0AAU7BPT0_9FLAO</name>
<dbReference type="AlphaFoldDB" id="A0AAU7BPT0"/>
<sequence length="487" mass="56611">MTKNIIPFLIIVIFNFYKINSQVSTDSSLFLELKKQDSILFEKGFNQCDIKYLERKISKNLKFYHDQSGIQDRKVFFENIKKYICSNPDKKPIRKLKKGSLTVFPLYNNGKLYGAIQNGIHHFYIREKAKEDLWTSIAKFTSVWLLDNNEWKMSDVLSYDHQNPDKQKTIVDSMEQLLLDNKVPAMGLGIIEKGKLTKVQVYGSLDNKNTAPYNTIFKVASLTKPVFALTVLKLIDKGLLGLDEPLYKYWIDPDLKEDKRHEKLTPRIVLSHQTGFPNWRYMKHSNKLEFEFDPEAKYQYSGEGFEYLRKTIEIKFNKSIEELANELIFIPAKMTDTRFWWDETMDESRYAQNFDIKGHNITTEKYYKANAAANLLTTVEDYGNFLAYVINGANLSENTLKEMLTHQVKLKENDFFGLGWEILTGFSTGEQALIHTGKEPGVSTLAIIFPKTKNGYLVFLNGDNVGNIYEKMLTKHLYLGKELWKKK</sequence>
<dbReference type="SUPFAM" id="SSF56601">
    <property type="entry name" value="beta-lactamase/transpeptidase-like"/>
    <property type="match status" value="1"/>
</dbReference>